<dbReference type="AlphaFoldDB" id="F5XGC8"/>
<evidence type="ECO:0000313" key="3">
    <source>
        <dbReference type="EMBL" id="BAK33035.1"/>
    </source>
</evidence>
<dbReference type="KEGG" id="mph:MLP_00210"/>
<dbReference type="Proteomes" id="UP000007947">
    <property type="component" value="Chromosome"/>
</dbReference>
<feature type="compositionally biased region" description="Polar residues" evidence="1">
    <location>
        <begin position="117"/>
        <end position="129"/>
    </location>
</feature>
<gene>
    <name evidence="3" type="ordered locus">MLP_00210</name>
</gene>
<proteinExistence type="predicted"/>
<keyword evidence="2" id="KW-0472">Membrane</keyword>
<feature type="transmembrane region" description="Helical" evidence="2">
    <location>
        <begin position="21"/>
        <end position="41"/>
    </location>
</feature>
<evidence type="ECO:0000256" key="1">
    <source>
        <dbReference type="SAM" id="MobiDB-lite"/>
    </source>
</evidence>
<organism evidence="3 4">
    <name type="scientific">Microlunatus phosphovorus (strain ATCC 700054 / DSM 10555 / JCM 9379 / NBRC 101784 / NCIMB 13414 / VKM Ac-1990 / NM-1)</name>
    <dbReference type="NCBI Taxonomy" id="1032480"/>
    <lineage>
        <taxon>Bacteria</taxon>
        <taxon>Bacillati</taxon>
        <taxon>Actinomycetota</taxon>
        <taxon>Actinomycetes</taxon>
        <taxon>Propionibacteriales</taxon>
        <taxon>Propionibacteriaceae</taxon>
        <taxon>Microlunatus</taxon>
    </lineage>
</organism>
<keyword evidence="4" id="KW-1185">Reference proteome</keyword>
<name>F5XGC8_MICPN</name>
<dbReference type="HOGENOM" id="CLU_1946359_0_0_11"/>
<feature type="compositionally biased region" description="Gly residues" evidence="1">
    <location>
        <begin position="75"/>
        <end position="84"/>
    </location>
</feature>
<sequence>MTVAASANQDERDRRRRGPRAALVALLALLVMLLSGAWVAWGDQLRALVHPEGTAAPAADHGGGSQPRTPDDGGADGGRAGDGPGARHHGDRTGPEGDGQRGDHGQLSGGIDDGNVTDESNPSTQGGAR</sequence>
<feature type="region of interest" description="Disordered" evidence="1">
    <location>
        <begin position="54"/>
        <end position="129"/>
    </location>
</feature>
<evidence type="ECO:0000313" key="4">
    <source>
        <dbReference type="Proteomes" id="UP000007947"/>
    </source>
</evidence>
<feature type="compositionally biased region" description="Basic and acidic residues" evidence="1">
    <location>
        <begin position="91"/>
        <end position="104"/>
    </location>
</feature>
<dbReference type="STRING" id="1032480.MLP_00210"/>
<accession>F5XGC8</accession>
<evidence type="ECO:0000256" key="2">
    <source>
        <dbReference type="SAM" id="Phobius"/>
    </source>
</evidence>
<protein>
    <submittedName>
        <fullName evidence="3">Uncharacterized protein</fullName>
    </submittedName>
</protein>
<reference evidence="3 4" key="1">
    <citation type="submission" date="2011-05" db="EMBL/GenBank/DDBJ databases">
        <title>Whole genome sequence of Microlunatus phosphovorus NM-1.</title>
        <authorList>
            <person name="Hosoyama A."/>
            <person name="Sasaki K."/>
            <person name="Harada T."/>
            <person name="Igarashi R."/>
            <person name="Kawakoshi A."/>
            <person name="Sasagawa M."/>
            <person name="Fukada J."/>
            <person name="Nakamura S."/>
            <person name="Katano Y."/>
            <person name="Hanada S."/>
            <person name="Kamagata Y."/>
            <person name="Nakamura N."/>
            <person name="Yamazaki S."/>
            <person name="Fujita N."/>
        </authorList>
    </citation>
    <scope>NUCLEOTIDE SEQUENCE [LARGE SCALE GENOMIC DNA]</scope>
    <source>
        <strain evidence="4">ATCC 700054 / DSM 10555 / JCM 9379 / NBRC 101784 / NCIMB 13414 / VKM Ac-1990 / NM-1</strain>
    </source>
</reference>
<keyword evidence="2" id="KW-1133">Transmembrane helix</keyword>
<keyword evidence="2" id="KW-0812">Transmembrane</keyword>
<dbReference type="EMBL" id="AP012204">
    <property type="protein sequence ID" value="BAK33035.1"/>
    <property type="molecule type" value="Genomic_DNA"/>
</dbReference>